<evidence type="ECO:0000313" key="2">
    <source>
        <dbReference type="Proteomes" id="UP001148313"/>
    </source>
</evidence>
<dbReference type="PANTHER" id="PTHR40267:SF1">
    <property type="entry name" value="BLR3294 PROTEIN"/>
    <property type="match status" value="1"/>
</dbReference>
<gene>
    <name evidence="1" type="ORF">OOZ53_20960</name>
</gene>
<dbReference type="EMBL" id="JAPJZH010000016">
    <property type="protein sequence ID" value="MDA4847843.1"/>
    <property type="molecule type" value="Genomic_DNA"/>
</dbReference>
<proteinExistence type="predicted"/>
<sequence>MSEQKKITSGPYRVGLILPSINTLTEPEFYRAVVSGVTFHSARIFMAETSIDDLETMNRSVGEACKLLSSTTPDLVVYACTSGSFVAGTDGLNALITKINTATGCPAVATSHAMLAALSQCGATEVALVTPYLDEVTNSEEAFLRDNGLDVVYSKGLGRSGKDVRPTPVSDVENLVEEASHTAAEVIFVSCTDLDSFRHVGRWEKQFGKQILTSNQVTLWQTLKNLEPDHRPGNSISIFDWVQEQRLFQFG</sequence>
<dbReference type="InterPro" id="IPR053714">
    <property type="entry name" value="Iso_Racemase_Enz_sf"/>
</dbReference>
<name>A0ABT4VT03_9HYPH</name>
<dbReference type="PIRSF" id="PIRSF015736">
    <property type="entry name" value="MI"/>
    <property type="match status" value="1"/>
</dbReference>
<comment type="caution">
    <text evidence="1">The sequence shown here is derived from an EMBL/GenBank/DDBJ whole genome shotgun (WGS) entry which is preliminary data.</text>
</comment>
<keyword evidence="2" id="KW-1185">Reference proteome</keyword>
<dbReference type="Pfam" id="PF17645">
    <property type="entry name" value="Amdase"/>
    <property type="match status" value="1"/>
</dbReference>
<protein>
    <submittedName>
        <fullName evidence="1">Aspartate/glutamate racemase family protein</fullName>
    </submittedName>
</protein>
<accession>A0ABT4VT03</accession>
<organism evidence="1 2">
    <name type="scientific">Hoeflea poritis</name>
    <dbReference type="NCBI Taxonomy" id="2993659"/>
    <lineage>
        <taxon>Bacteria</taxon>
        <taxon>Pseudomonadati</taxon>
        <taxon>Pseudomonadota</taxon>
        <taxon>Alphaproteobacteria</taxon>
        <taxon>Hyphomicrobiales</taxon>
        <taxon>Rhizobiaceae</taxon>
        <taxon>Hoeflea</taxon>
    </lineage>
</organism>
<dbReference type="Proteomes" id="UP001148313">
    <property type="component" value="Unassembled WGS sequence"/>
</dbReference>
<reference evidence="1" key="1">
    <citation type="submission" date="2022-11" db="EMBL/GenBank/DDBJ databases">
        <title>Hoeflea poritis sp. nov., isolated from scleractinian coral Porites lutea.</title>
        <authorList>
            <person name="Zhang G."/>
            <person name="Wei Q."/>
            <person name="Cai L."/>
        </authorList>
    </citation>
    <scope>NUCLEOTIDE SEQUENCE</scope>
    <source>
        <strain evidence="1">E7-10</strain>
    </source>
</reference>
<dbReference type="RefSeq" id="WP_271091686.1">
    <property type="nucleotide sequence ID" value="NZ_JAPJZH010000016.1"/>
</dbReference>
<dbReference type="InterPro" id="IPR026286">
    <property type="entry name" value="MaiA/AMDase"/>
</dbReference>
<dbReference type="Gene3D" id="3.40.50.12500">
    <property type="match status" value="1"/>
</dbReference>
<evidence type="ECO:0000313" key="1">
    <source>
        <dbReference type="EMBL" id="MDA4847843.1"/>
    </source>
</evidence>
<dbReference type="PANTHER" id="PTHR40267">
    <property type="entry name" value="BLR3294 PROTEIN"/>
    <property type="match status" value="1"/>
</dbReference>